<protein>
    <submittedName>
        <fullName evidence="1">Uncharacterized protein</fullName>
    </submittedName>
</protein>
<sequence length="194" mass="21232">MGKSTKHAAQAPNSLVAFPLTGIHALRNSNIGSNLGDGIISLLSSQLSAPSSTNLAGTSVINASTQWTNHSSWEPPPTRKFNATNLPSSSLAPYQNNTSMRGNCLEPRPLSWCMWRRDIWIASAFLLIFPSPRLKRAPQPKIARKRIKTSAPNALTLLAPHNPASPTPYFFLPSTRNSSFSQHQSFLLPITRYA</sequence>
<organism evidence="1 2">
    <name type="scientific">Hyaloscypha variabilis (strain UAMH 11265 / GT02V1 / F)</name>
    <name type="common">Meliniomyces variabilis</name>
    <dbReference type="NCBI Taxonomy" id="1149755"/>
    <lineage>
        <taxon>Eukaryota</taxon>
        <taxon>Fungi</taxon>
        <taxon>Dikarya</taxon>
        <taxon>Ascomycota</taxon>
        <taxon>Pezizomycotina</taxon>
        <taxon>Leotiomycetes</taxon>
        <taxon>Helotiales</taxon>
        <taxon>Hyaloscyphaceae</taxon>
        <taxon>Hyaloscypha</taxon>
        <taxon>Hyaloscypha variabilis</taxon>
    </lineage>
</organism>
<keyword evidence="2" id="KW-1185">Reference proteome</keyword>
<reference evidence="1 2" key="1">
    <citation type="submission" date="2016-04" db="EMBL/GenBank/DDBJ databases">
        <title>A degradative enzymes factory behind the ericoid mycorrhizal symbiosis.</title>
        <authorList>
            <consortium name="DOE Joint Genome Institute"/>
            <person name="Martino E."/>
            <person name="Morin E."/>
            <person name="Grelet G."/>
            <person name="Kuo A."/>
            <person name="Kohler A."/>
            <person name="Daghino S."/>
            <person name="Barry K."/>
            <person name="Choi C."/>
            <person name="Cichocki N."/>
            <person name="Clum A."/>
            <person name="Copeland A."/>
            <person name="Hainaut M."/>
            <person name="Haridas S."/>
            <person name="Labutti K."/>
            <person name="Lindquist E."/>
            <person name="Lipzen A."/>
            <person name="Khouja H.-R."/>
            <person name="Murat C."/>
            <person name="Ohm R."/>
            <person name="Olson A."/>
            <person name="Spatafora J."/>
            <person name="Veneault-Fourrey C."/>
            <person name="Henrissat B."/>
            <person name="Grigoriev I."/>
            <person name="Martin F."/>
            <person name="Perotto S."/>
        </authorList>
    </citation>
    <scope>NUCLEOTIDE SEQUENCE [LARGE SCALE GENOMIC DNA]</scope>
    <source>
        <strain evidence="1 2">F</strain>
    </source>
</reference>
<dbReference type="Proteomes" id="UP000235786">
    <property type="component" value="Unassembled WGS sequence"/>
</dbReference>
<dbReference type="AlphaFoldDB" id="A0A2J6RZE2"/>
<dbReference type="EMBL" id="KZ613941">
    <property type="protein sequence ID" value="PMD43877.1"/>
    <property type="molecule type" value="Genomic_DNA"/>
</dbReference>
<gene>
    <name evidence="1" type="ORF">L207DRAFT_266893</name>
</gene>
<name>A0A2J6RZE2_HYAVF</name>
<evidence type="ECO:0000313" key="2">
    <source>
        <dbReference type="Proteomes" id="UP000235786"/>
    </source>
</evidence>
<accession>A0A2J6RZE2</accession>
<evidence type="ECO:0000313" key="1">
    <source>
        <dbReference type="EMBL" id="PMD43877.1"/>
    </source>
</evidence>
<proteinExistence type="predicted"/>